<protein>
    <submittedName>
        <fullName evidence="8">Uncharacterized protein</fullName>
    </submittedName>
</protein>
<evidence type="ECO:0000259" key="6">
    <source>
        <dbReference type="PROSITE" id="PS50090"/>
    </source>
</evidence>
<proteinExistence type="predicted"/>
<evidence type="ECO:0000256" key="3">
    <source>
        <dbReference type="ARBA" id="ARBA00023125"/>
    </source>
</evidence>
<keyword evidence="4" id="KW-0539">Nucleus</keyword>
<keyword evidence="2" id="KW-0677">Repeat</keyword>
<feature type="domain" description="HTH myb-type" evidence="7">
    <location>
        <begin position="152"/>
        <end position="202"/>
    </location>
</feature>
<sequence>MFQVKDESCILDSIKEVEIASIPSNSESSCDTVTPRSSSDSSGRRSSCLTRRRFSPAGWTTDEQKYLEATYHGSLAECISGRTDVQCLHRWQKVLNPDLVKGTWTKEEDDLIIELVGKYGVKKWSAVANCLPGRIGKQCRERWHNHLDPAIRKDPWTEEEEAILVCCHRVYGNKWAEISRFLPGRTDNAIKNHWNCSVKKREDLNFCSVSALELLETTSPKSGIHKEIPGSKSHARVAQSLGKHGHYVQRKGDGNPDFCKDTSETIPNFQGYCLSSEGFRNLTPLKCVEFDLLTNVKSDKSGKPCTGSVNSVRQSWDSLSTNSLNSFMDLCHQTERCDASLEVDHTNNSERMFGPPKRRQSWDSLSTNSLNSVMDSCHQTEKCLAGLEVDHANKSERMFRLPKRPRCSPFVTDMRSEDSPLDTILSLSIHGFGEVNQKVGKRNKACDRSQLADHMEKDLGCQPSQVNDFVVSKSPGKSTCLENRNEHGHSCLANLSLSISSGTCCPECMLMKSAITYEGTPSIIRKRTFKEIQYANCLSAPGHIVSSISFSNDANGTELITEKDCEQSMISASGKLGLGQALERRLEYAFDLEWDSTTLGRHVPDSTTPSSNHKSIADIGLPP</sequence>
<feature type="domain" description="Myb-like" evidence="6">
    <location>
        <begin position="148"/>
        <end position="198"/>
    </location>
</feature>
<reference evidence="8 9" key="1">
    <citation type="journal article" date="2015" name="Proc. Natl. Acad. Sci. U.S.A.">
        <title>The resurrection genome of Boea hygrometrica: A blueprint for survival of dehydration.</title>
        <authorList>
            <person name="Xiao L."/>
            <person name="Yang G."/>
            <person name="Zhang L."/>
            <person name="Yang X."/>
            <person name="Zhao S."/>
            <person name="Ji Z."/>
            <person name="Zhou Q."/>
            <person name="Hu M."/>
            <person name="Wang Y."/>
            <person name="Chen M."/>
            <person name="Xu Y."/>
            <person name="Jin H."/>
            <person name="Xiao X."/>
            <person name="Hu G."/>
            <person name="Bao F."/>
            <person name="Hu Y."/>
            <person name="Wan P."/>
            <person name="Li L."/>
            <person name="Deng X."/>
            <person name="Kuang T."/>
            <person name="Xiang C."/>
            <person name="Zhu J.K."/>
            <person name="Oliver M.J."/>
            <person name="He Y."/>
        </authorList>
    </citation>
    <scope>NUCLEOTIDE SEQUENCE [LARGE SCALE GENOMIC DNA]</scope>
    <source>
        <strain evidence="9">cv. XS01</strain>
    </source>
</reference>
<dbReference type="PANTHER" id="PTHR45614:SF252">
    <property type="entry name" value="TRANSCRIPTION FACTOR MYB3R-2-LIKE"/>
    <property type="match status" value="1"/>
</dbReference>
<evidence type="ECO:0000256" key="5">
    <source>
        <dbReference type="SAM" id="MobiDB-lite"/>
    </source>
</evidence>
<feature type="region of interest" description="Disordered" evidence="5">
    <location>
        <begin position="600"/>
        <end position="623"/>
    </location>
</feature>
<dbReference type="GO" id="GO:0000978">
    <property type="term" value="F:RNA polymerase II cis-regulatory region sequence-specific DNA binding"/>
    <property type="evidence" value="ECO:0007669"/>
    <property type="project" value="TreeGrafter"/>
</dbReference>
<evidence type="ECO:0000256" key="2">
    <source>
        <dbReference type="ARBA" id="ARBA00022737"/>
    </source>
</evidence>
<dbReference type="SMR" id="A0A2Z7C9F9"/>
<dbReference type="GO" id="GO:0000981">
    <property type="term" value="F:DNA-binding transcription factor activity, RNA polymerase II-specific"/>
    <property type="evidence" value="ECO:0007669"/>
    <property type="project" value="TreeGrafter"/>
</dbReference>
<evidence type="ECO:0000256" key="1">
    <source>
        <dbReference type="ARBA" id="ARBA00004123"/>
    </source>
</evidence>
<organism evidence="8 9">
    <name type="scientific">Dorcoceras hygrometricum</name>
    <dbReference type="NCBI Taxonomy" id="472368"/>
    <lineage>
        <taxon>Eukaryota</taxon>
        <taxon>Viridiplantae</taxon>
        <taxon>Streptophyta</taxon>
        <taxon>Embryophyta</taxon>
        <taxon>Tracheophyta</taxon>
        <taxon>Spermatophyta</taxon>
        <taxon>Magnoliopsida</taxon>
        <taxon>eudicotyledons</taxon>
        <taxon>Gunneridae</taxon>
        <taxon>Pentapetalae</taxon>
        <taxon>asterids</taxon>
        <taxon>lamiids</taxon>
        <taxon>Lamiales</taxon>
        <taxon>Gesneriaceae</taxon>
        <taxon>Didymocarpoideae</taxon>
        <taxon>Trichosporeae</taxon>
        <taxon>Loxocarpinae</taxon>
        <taxon>Dorcoceras</taxon>
    </lineage>
</organism>
<feature type="compositionally biased region" description="Low complexity" evidence="5">
    <location>
        <begin position="36"/>
        <end position="47"/>
    </location>
</feature>
<feature type="domain" description="Myb-like" evidence="6">
    <location>
        <begin position="96"/>
        <end position="147"/>
    </location>
</feature>
<dbReference type="InterPro" id="IPR050560">
    <property type="entry name" value="MYB_TF"/>
</dbReference>
<evidence type="ECO:0000256" key="4">
    <source>
        <dbReference type="ARBA" id="ARBA00023242"/>
    </source>
</evidence>
<keyword evidence="9" id="KW-1185">Reference proteome</keyword>
<feature type="compositionally biased region" description="Polar residues" evidence="5">
    <location>
        <begin position="25"/>
        <end position="35"/>
    </location>
</feature>
<dbReference type="FunFam" id="1.10.10.60:FF:000010">
    <property type="entry name" value="Transcriptional activator Myb isoform A"/>
    <property type="match status" value="1"/>
</dbReference>
<dbReference type="Proteomes" id="UP000250235">
    <property type="component" value="Unassembled WGS sequence"/>
</dbReference>
<dbReference type="PANTHER" id="PTHR45614">
    <property type="entry name" value="MYB PROTEIN-RELATED"/>
    <property type="match status" value="1"/>
</dbReference>
<evidence type="ECO:0000313" key="8">
    <source>
        <dbReference type="EMBL" id="KZV40968.1"/>
    </source>
</evidence>
<dbReference type="InterPro" id="IPR001005">
    <property type="entry name" value="SANT/Myb"/>
</dbReference>
<dbReference type="CDD" id="cd00167">
    <property type="entry name" value="SANT"/>
    <property type="match status" value="3"/>
</dbReference>
<comment type="subcellular location">
    <subcellularLocation>
        <location evidence="1">Nucleus</location>
    </subcellularLocation>
</comment>
<evidence type="ECO:0000313" key="9">
    <source>
        <dbReference type="Proteomes" id="UP000250235"/>
    </source>
</evidence>
<accession>A0A2Z7C9F9</accession>
<name>A0A2Z7C9F9_9LAMI</name>
<feature type="compositionally biased region" description="Polar residues" evidence="5">
    <location>
        <begin position="600"/>
        <end position="614"/>
    </location>
</feature>
<dbReference type="SMART" id="SM00717">
    <property type="entry name" value="SANT"/>
    <property type="match status" value="3"/>
</dbReference>
<dbReference type="EMBL" id="KQ999851">
    <property type="protein sequence ID" value="KZV40968.1"/>
    <property type="molecule type" value="Genomic_DNA"/>
</dbReference>
<feature type="region of interest" description="Disordered" evidence="5">
    <location>
        <begin position="25"/>
        <end position="49"/>
    </location>
</feature>
<keyword evidence="3" id="KW-0238">DNA-binding</keyword>
<dbReference type="AlphaFoldDB" id="A0A2Z7C9F9"/>
<dbReference type="OrthoDB" id="2143914at2759"/>
<dbReference type="PROSITE" id="PS50090">
    <property type="entry name" value="MYB_LIKE"/>
    <property type="match status" value="2"/>
</dbReference>
<dbReference type="GO" id="GO:0005634">
    <property type="term" value="C:nucleus"/>
    <property type="evidence" value="ECO:0007669"/>
    <property type="project" value="UniProtKB-SubCell"/>
</dbReference>
<dbReference type="Pfam" id="PF13921">
    <property type="entry name" value="Myb_DNA-bind_6"/>
    <property type="match status" value="1"/>
</dbReference>
<evidence type="ECO:0000259" key="7">
    <source>
        <dbReference type="PROSITE" id="PS51294"/>
    </source>
</evidence>
<dbReference type="InterPro" id="IPR017930">
    <property type="entry name" value="Myb_dom"/>
</dbReference>
<gene>
    <name evidence="8" type="ORF">F511_25693</name>
</gene>
<feature type="domain" description="HTH myb-type" evidence="7">
    <location>
        <begin position="96"/>
        <end position="151"/>
    </location>
</feature>
<dbReference type="InterPro" id="IPR009057">
    <property type="entry name" value="Homeodomain-like_sf"/>
</dbReference>
<dbReference type="SUPFAM" id="SSF46689">
    <property type="entry name" value="Homeodomain-like"/>
    <property type="match status" value="2"/>
</dbReference>
<dbReference type="Gene3D" id="1.10.10.60">
    <property type="entry name" value="Homeodomain-like"/>
    <property type="match status" value="3"/>
</dbReference>
<dbReference type="PROSITE" id="PS51294">
    <property type="entry name" value="HTH_MYB"/>
    <property type="match status" value="2"/>
</dbReference>